<dbReference type="STRING" id="1229727.Ga0080559_TMP1563"/>
<organism evidence="2 3">
    <name type="scientific">Salipiger profundus</name>
    <dbReference type="NCBI Taxonomy" id="1229727"/>
    <lineage>
        <taxon>Bacteria</taxon>
        <taxon>Pseudomonadati</taxon>
        <taxon>Pseudomonadota</taxon>
        <taxon>Alphaproteobacteria</taxon>
        <taxon>Rhodobacterales</taxon>
        <taxon>Roseobacteraceae</taxon>
        <taxon>Salipiger</taxon>
    </lineage>
</organism>
<dbReference type="AlphaFoldDB" id="A0A1U7D2I7"/>
<proteinExistence type="predicted"/>
<dbReference type="Proteomes" id="UP000186559">
    <property type="component" value="Chromosome"/>
</dbReference>
<accession>A0A1U7D2I7</accession>
<keyword evidence="3" id="KW-1185">Reference proteome</keyword>
<gene>
    <name evidence="2" type="ORF">Ga0080559_TMP1563</name>
</gene>
<evidence type="ECO:0000256" key="1">
    <source>
        <dbReference type="SAM" id="Phobius"/>
    </source>
</evidence>
<evidence type="ECO:0000313" key="3">
    <source>
        <dbReference type="Proteomes" id="UP000186559"/>
    </source>
</evidence>
<keyword evidence="1" id="KW-1133">Transmembrane helix</keyword>
<sequence>MTMTLLSLLGLAVGLVAGTLHFLTLRRVTALYLGGGSPARAIALQLARLALLTAVLAGLAWLGAAPLLAGALGVVAARHLVLRRGKEA</sequence>
<dbReference type="EMBL" id="CP014796">
    <property type="protein sequence ID" value="APX22359.1"/>
    <property type="molecule type" value="Genomic_DNA"/>
</dbReference>
<feature type="transmembrane region" description="Helical" evidence="1">
    <location>
        <begin position="51"/>
        <end position="77"/>
    </location>
</feature>
<keyword evidence="1" id="KW-0812">Transmembrane</keyword>
<name>A0A1U7D2I7_9RHOB</name>
<dbReference type="InterPro" id="IPR017581">
    <property type="entry name" value="AtpR-like"/>
</dbReference>
<reference evidence="2 3" key="1">
    <citation type="submission" date="2016-03" db="EMBL/GenBank/DDBJ databases">
        <title>Deep-sea bacteria in the southern Pacific.</title>
        <authorList>
            <person name="Tang K."/>
        </authorList>
    </citation>
    <scope>NUCLEOTIDE SEQUENCE [LARGE SCALE GENOMIC DNA]</scope>
    <source>
        <strain evidence="2 3">JLT2016</strain>
    </source>
</reference>
<dbReference type="Pfam" id="PF12966">
    <property type="entry name" value="AtpR"/>
    <property type="match status" value="1"/>
</dbReference>
<dbReference type="RefSeq" id="WP_206512202.1">
    <property type="nucleotide sequence ID" value="NZ_BMEW01000011.1"/>
</dbReference>
<keyword evidence="1" id="KW-0472">Membrane</keyword>
<protein>
    <submittedName>
        <fullName evidence="2">N-ATPase, AtpR subunit</fullName>
    </submittedName>
</protein>
<dbReference type="KEGG" id="tpro:Ga0080559_TMP1563"/>
<evidence type="ECO:0000313" key="2">
    <source>
        <dbReference type="EMBL" id="APX22359.1"/>
    </source>
</evidence>